<accession>A0A7R9E8Y9</accession>
<dbReference type="EMBL" id="OB794114">
    <property type="protein sequence ID" value="CAD7429533.1"/>
    <property type="molecule type" value="Genomic_DNA"/>
</dbReference>
<keyword evidence="1" id="KW-0378">Hydrolase</keyword>
<dbReference type="GO" id="GO:0004222">
    <property type="term" value="F:metalloendopeptidase activity"/>
    <property type="evidence" value="ECO:0007669"/>
    <property type="project" value="InterPro"/>
</dbReference>
<sequence length="88" mass="10198">MSRIVKQNLRLSPCLCCDFSFTEECVKTKATRSVFAVRNVTPEEARAAVERVFPKCYADLEPVGRRIRRNSNDMHRAYFESPLYGYDS</sequence>
<dbReference type="GO" id="GO:0006508">
    <property type="term" value="P:proteolysis"/>
    <property type="evidence" value="ECO:0007669"/>
    <property type="project" value="UniProtKB-KW"/>
</dbReference>
<evidence type="ECO:0000313" key="2">
    <source>
        <dbReference type="EMBL" id="CAD7429533.1"/>
    </source>
</evidence>
<organism evidence="2">
    <name type="scientific">Timema monikensis</name>
    <dbReference type="NCBI Taxonomy" id="170555"/>
    <lineage>
        <taxon>Eukaryota</taxon>
        <taxon>Metazoa</taxon>
        <taxon>Ecdysozoa</taxon>
        <taxon>Arthropoda</taxon>
        <taxon>Hexapoda</taxon>
        <taxon>Insecta</taxon>
        <taxon>Pterygota</taxon>
        <taxon>Neoptera</taxon>
        <taxon>Polyneoptera</taxon>
        <taxon>Phasmatodea</taxon>
        <taxon>Timematodea</taxon>
        <taxon>Timematoidea</taxon>
        <taxon>Timematidae</taxon>
        <taxon>Timema</taxon>
    </lineage>
</organism>
<keyword evidence="1" id="KW-0645">Protease</keyword>
<evidence type="ECO:0000256" key="1">
    <source>
        <dbReference type="RuleBase" id="RU364057"/>
    </source>
</evidence>
<name>A0A7R9E8Y9_9NEOP</name>
<dbReference type="AlphaFoldDB" id="A0A7R9E8Y9"/>
<dbReference type="Pfam" id="PF09768">
    <property type="entry name" value="Peptidase_M76"/>
    <property type="match status" value="1"/>
</dbReference>
<comment type="similarity">
    <text evidence="1">Belongs to the peptidase M76 family.</text>
</comment>
<gene>
    <name evidence="2" type="ORF">TMSB3V08_LOCUS6310</name>
</gene>
<reference evidence="2" key="1">
    <citation type="submission" date="2020-11" db="EMBL/GenBank/DDBJ databases">
        <authorList>
            <person name="Tran Van P."/>
        </authorList>
    </citation>
    <scope>NUCLEOTIDE SEQUENCE</scope>
</reference>
<dbReference type="EC" id="3.4.24.-" evidence="1"/>
<protein>
    <recommendedName>
        <fullName evidence="1">Mitochondrial inner membrane protease ATP23</fullName>
        <ecNumber evidence="1">3.4.24.-</ecNumber>
    </recommendedName>
</protein>
<dbReference type="GO" id="GO:0046872">
    <property type="term" value="F:metal ion binding"/>
    <property type="evidence" value="ECO:0007669"/>
    <property type="project" value="UniProtKB-KW"/>
</dbReference>
<proteinExistence type="inferred from homology"/>
<keyword evidence="1" id="KW-0482">Metalloprotease</keyword>
<dbReference type="InterPro" id="IPR019165">
    <property type="entry name" value="Peptidase_M76_ATP23"/>
</dbReference>
<keyword evidence="1" id="KW-0479">Metal-binding</keyword>